<comment type="cofactor">
    <cofactor evidence="7">
        <name>[2Fe-2S] cluster</name>
        <dbReference type="ChEBI" id="CHEBI:190135"/>
    </cofactor>
    <text evidence="7">Binds 1 [2Fe-2S] cluster.</text>
</comment>
<sequence>MKPFVQKLNELTPEMVALVDQVVDAHGGDPTQLVGILLDIQDGVERHYIPESAAYYLAQRLSIRPTQIYDVITFYSMLYDKPRAKYTLEVCNSAPCRVKDSDTLVETLKRLLNLEVGEVTYDGRFCIEKVPCFGACDVSPAVRVNGEIYGHLDSEERVLDMLRQLD</sequence>
<dbReference type="GO" id="GO:0016491">
    <property type="term" value="F:oxidoreductase activity"/>
    <property type="evidence" value="ECO:0007669"/>
    <property type="project" value="InterPro"/>
</dbReference>
<dbReference type="EMBL" id="DWYC01000053">
    <property type="protein sequence ID" value="HJB57167.1"/>
    <property type="molecule type" value="Genomic_DNA"/>
</dbReference>
<evidence type="ECO:0000256" key="1">
    <source>
        <dbReference type="ARBA" id="ARBA00010643"/>
    </source>
</evidence>
<comment type="cofactor">
    <cofactor evidence="6">
        <name>[2Fe-2S] cluster</name>
        <dbReference type="ChEBI" id="CHEBI:190135"/>
    </cofactor>
</comment>
<feature type="binding site" evidence="7">
    <location>
        <position position="91"/>
    </location>
    <ligand>
        <name>[2Fe-2S] cluster</name>
        <dbReference type="ChEBI" id="CHEBI:190135"/>
    </ligand>
</feature>
<evidence type="ECO:0000256" key="3">
    <source>
        <dbReference type="ARBA" id="ARBA00022723"/>
    </source>
</evidence>
<keyword evidence="2 7" id="KW-0001">2Fe-2S</keyword>
<accession>A0A9D2MAQ2</accession>
<proteinExistence type="inferred from homology"/>
<reference evidence="8" key="1">
    <citation type="journal article" date="2021" name="PeerJ">
        <title>Extensive microbial diversity within the chicken gut microbiome revealed by metagenomics and culture.</title>
        <authorList>
            <person name="Gilroy R."/>
            <person name="Ravi A."/>
            <person name="Getino M."/>
            <person name="Pursley I."/>
            <person name="Horton D.L."/>
            <person name="Alikhan N.F."/>
            <person name="Baker D."/>
            <person name="Gharbi K."/>
            <person name="Hall N."/>
            <person name="Watson M."/>
            <person name="Adriaenssens E.M."/>
            <person name="Foster-Nyarko E."/>
            <person name="Jarju S."/>
            <person name="Secka A."/>
            <person name="Antonio M."/>
            <person name="Oren A."/>
            <person name="Chaudhuri R.R."/>
            <person name="La Ragione R."/>
            <person name="Hildebrand F."/>
            <person name="Pallen M.J."/>
        </authorList>
    </citation>
    <scope>NUCLEOTIDE SEQUENCE</scope>
    <source>
        <strain evidence="8">CHK189-11263</strain>
    </source>
</reference>
<dbReference type="InterPro" id="IPR028431">
    <property type="entry name" value="NADP_DH_HndA-like"/>
</dbReference>
<evidence type="ECO:0000256" key="2">
    <source>
        <dbReference type="ARBA" id="ARBA00022714"/>
    </source>
</evidence>
<keyword evidence="3 7" id="KW-0479">Metal-binding</keyword>
<evidence type="ECO:0000313" key="9">
    <source>
        <dbReference type="Proteomes" id="UP000824208"/>
    </source>
</evidence>
<dbReference type="Gene3D" id="1.10.10.1590">
    <property type="entry name" value="NADH-quinone oxidoreductase subunit E"/>
    <property type="match status" value="1"/>
</dbReference>
<dbReference type="Gene3D" id="3.40.30.10">
    <property type="entry name" value="Glutaredoxin"/>
    <property type="match status" value="1"/>
</dbReference>
<gene>
    <name evidence="8" type="ORF">H9714_06410</name>
</gene>
<dbReference type="PIRSF" id="PIRSF000216">
    <property type="entry name" value="NADH_DH_24kDa"/>
    <property type="match status" value="1"/>
</dbReference>
<dbReference type="GO" id="GO:0051537">
    <property type="term" value="F:2 iron, 2 sulfur cluster binding"/>
    <property type="evidence" value="ECO:0007669"/>
    <property type="project" value="UniProtKB-KW"/>
</dbReference>
<evidence type="ECO:0000256" key="5">
    <source>
        <dbReference type="ARBA" id="ARBA00023014"/>
    </source>
</evidence>
<dbReference type="AlphaFoldDB" id="A0A9D2MAQ2"/>
<organism evidence="8 9">
    <name type="scientific">Candidatus Flavonifractor intestinipullorum</name>
    <dbReference type="NCBI Taxonomy" id="2838587"/>
    <lineage>
        <taxon>Bacteria</taxon>
        <taxon>Bacillati</taxon>
        <taxon>Bacillota</taxon>
        <taxon>Clostridia</taxon>
        <taxon>Eubacteriales</taxon>
        <taxon>Oscillospiraceae</taxon>
        <taxon>Flavonifractor</taxon>
    </lineage>
</organism>
<evidence type="ECO:0000256" key="7">
    <source>
        <dbReference type="PIRSR" id="PIRSR000216-1"/>
    </source>
</evidence>
<dbReference type="SUPFAM" id="SSF52833">
    <property type="entry name" value="Thioredoxin-like"/>
    <property type="match status" value="1"/>
</dbReference>
<keyword evidence="5 7" id="KW-0411">Iron-sulfur</keyword>
<name>A0A9D2MAQ2_9FIRM</name>
<dbReference type="InterPro" id="IPR036249">
    <property type="entry name" value="Thioredoxin-like_sf"/>
</dbReference>
<feature type="binding site" evidence="7">
    <location>
        <position position="136"/>
    </location>
    <ligand>
        <name>[2Fe-2S] cluster</name>
        <dbReference type="ChEBI" id="CHEBI:190135"/>
    </ligand>
</feature>
<feature type="binding site" evidence="7">
    <location>
        <position position="132"/>
    </location>
    <ligand>
        <name>[2Fe-2S] cluster</name>
        <dbReference type="ChEBI" id="CHEBI:190135"/>
    </ligand>
</feature>
<evidence type="ECO:0000313" key="8">
    <source>
        <dbReference type="EMBL" id="HJB57167.1"/>
    </source>
</evidence>
<comment type="similarity">
    <text evidence="1">Belongs to the complex I 24 kDa subunit family.</text>
</comment>
<dbReference type="InterPro" id="IPR002023">
    <property type="entry name" value="NuoE-like"/>
</dbReference>
<dbReference type="GO" id="GO:0046872">
    <property type="term" value="F:metal ion binding"/>
    <property type="evidence" value="ECO:0007669"/>
    <property type="project" value="UniProtKB-KW"/>
</dbReference>
<dbReference type="InterPro" id="IPR041921">
    <property type="entry name" value="NuoE_N"/>
</dbReference>
<keyword evidence="4 7" id="KW-0408">Iron</keyword>
<evidence type="ECO:0000256" key="6">
    <source>
        <dbReference type="ARBA" id="ARBA00034078"/>
    </source>
</evidence>
<evidence type="ECO:0000256" key="4">
    <source>
        <dbReference type="ARBA" id="ARBA00023004"/>
    </source>
</evidence>
<comment type="caution">
    <text evidence="8">The sequence shown here is derived from an EMBL/GenBank/DDBJ whole genome shotgun (WGS) entry which is preliminary data.</text>
</comment>
<reference evidence="8" key="2">
    <citation type="submission" date="2021-04" db="EMBL/GenBank/DDBJ databases">
        <authorList>
            <person name="Gilroy R."/>
        </authorList>
    </citation>
    <scope>NUCLEOTIDE SEQUENCE</scope>
    <source>
        <strain evidence="8">CHK189-11263</strain>
    </source>
</reference>
<feature type="binding site" evidence="7">
    <location>
        <position position="96"/>
    </location>
    <ligand>
        <name>[2Fe-2S] cluster</name>
        <dbReference type="ChEBI" id="CHEBI:190135"/>
    </ligand>
</feature>
<dbReference type="Pfam" id="PF01257">
    <property type="entry name" value="2Fe-2S_thioredx"/>
    <property type="match status" value="1"/>
</dbReference>
<dbReference type="PANTHER" id="PTHR43342">
    <property type="entry name" value="NADH-QUINONE OXIDOREDUCTASE, E SUBUNIT"/>
    <property type="match status" value="1"/>
</dbReference>
<dbReference type="CDD" id="cd03064">
    <property type="entry name" value="TRX_Fd_NuoE"/>
    <property type="match status" value="1"/>
</dbReference>
<dbReference type="Proteomes" id="UP000824208">
    <property type="component" value="Unassembled WGS sequence"/>
</dbReference>
<dbReference type="PANTHER" id="PTHR43342:SF1">
    <property type="entry name" value="BIFURCATING [FEFE] HYDROGENASE GAMMA SUBUNIT"/>
    <property type="match status" value="1"/>
</dbReference>
<dbReference type="InterPro" id="IPR042128">
    <property type="entry name" value="NuoE_dom"/>
</dbReference>
<protein>
    <submittedName>
        <fullName evidence="8">NAD(P)H-dependent oxidoreductase subunit E</fullName>
    </submittedName>
</protein>